<dbReference type="Gene3D" id="3.40.630.30">
    <property type="match status" value="1"/>
</dbReference>
<name>A0ABS5FQ00_9BRAD</name>
<dbReference type="InterPro" id="IPR016181">
    <property type="entry name" value="Acyl_CoA_acyltransferase"/>
</dbReference>
<dbReference type="SUPFAM" id="SSF55729">
    <property type="entry name" value="Acyl-CoA N-acyltransferases (Nat)"/>
    <property type="match status" value="1"/>
</dbReference>
<organism evidence="1 2">
    <name type="scientific">Bradyrhizobium jicamae</name>
    <dbReference type="NCBI Taxonomy" id="280332"/>
    <lineage>
        <taxon>Bacteria</taxon>
        <taxon>Pseudomonadati</taxon>
        <taxon>Pseudomonadota</taxon>
        <taxon>Alphaproteobacteria</taxon>
        <taxon>Hyphomicrobiales</taxon>
        <taxon>Nitrobacteraceae</taxon>
        <taxon>Bradyrhizobium</taxon>
    </lineage>
</organism>
<dbReference type="EMBL" id="JAFCJH010000032">
    <property type="protein sequence ID" value="MBR0798889.1"/>
    <property type="molecule type" value="Genomic_DNA"/>
</dbReference>
<keyword evidence="1" id="KW-0808">Transferase</keyword>
<keyword evidence="2" id="KW-1185">Reference proteome</keyword>
<evidence type="ECO:0000313" key="1">
    <source>
        <dbReference type="EMBL" id="MBR0798889.1"/>
    </source>
</evidence>
<sequence length="291" mass="32575">MAGSHPRTREITERDLDVVGDLLTRGFAYRPRTYWMRGLHRQATREVPPNAPRFGYLMEHDGVAVGCLLLIYARKMIDGVVADTCNVSSWYVDPAFRNFGAMFASMVQKRKDVTYFNITPARPTWPILEAQGYVRWCSGQFLALPFLSWRGATISIARMTADSAPVEGLRAEDDAMLRRHAGYGNLSLVCRADGRVMPFIFFQLRKRRGFIPMPAVQLAYCPSISDFAACAGALGRYLLLRGKPIVILDADGPLTGIPGHFSEARGRKYFKGPHRPRLVDLADTELAIYGP</sequence>
<evidence type="ECO:0000313" key="2">
    <source>
        <dbReference type="Proteomes" id="UP001315278"/>
    </source>
</evidence>
<dbReference type="RefSeq" id="WP_212493956.1">
    <property type="nucleotide sequence ID" value="NZ_JAFCJH010000032.1"/>
</dbReference>
<gene>
    <name evidence="1" type="ORF">JQ615_26220</name>
</gene>
<reference evidence="2" key="1">
    <citation type="journal article" date="2021" name="ISME J.">
        <title>Evolutionary origin and ecological implication of a unique nif island in free-living Bradyrhizobium lineages.</title>
        <authorList>
            <person name="Tao J."/>
        </authorList>
    </citation>
    <scope>NUCLEOTIDE SEQUENCE [LARGE SCALE GENOMIC DNA]</scope>
    <source>
        <strain evidence="2">SZCCT0434</strain>
    </source>
</reference>
<dbReference type="GO" id="GO:0016746">
    <property type="term" value="F:acyltransferase activity"/>
    <property type="evidence" value="ECO:0007669"/>
    <property type="project" value="UniProtKB-KW"/>
</dbReference>
<proteinExistence type="predicted"/>
<dbReference type="Proteomes" id="UP001315278">
    <property type="component" value="Unassembled WGS sequence"/>
</dbReference>
<protein>
    <submittedName>
        <fullName evidence="1">Acyl-CoA acyltransferase</fullName>
    </submittedName>
</protein>
<accession>A0ABS5FQ00</accession>
<keyword evidence="1" id="KW-0012">Acyltransferase</keyword>
<comment type="caution">
    <text evidence="1">The sequence shown here is derived from an EMBL/GenBank/DDBJ whole genome shotgun (WGS) entry which is preliminary data.</text>
</comment>